<keyword evidence="1" id="KW-0862">Zinc</keyword>
<feature type="compositionally biased region" description="Polar residues" evidence="2">
    <location>
        <begin position="134"/>
        <end position="146"/>
    </location>
</feature>
<evidence type="ECO:0000256" key="2">
    <source>
        <dbReference type="SAM" id="MobiDB-lite"/>
    </source>
</evidence>
<dbReference type="RefSeq" id="XP_024405728.1">
    <property type="nucleotide sequence ID" value="XM_024549498.1"/>
</dbReference>
<feature type="compositionally biased region" description="Pro residues" evidence="2">
    <location>
        <begin position="163"/>
        <end position="181"/>
    </location>
</feature>
<evidence type="ECO:0000256" key="1">
    <source>
        <dbReference type="PROSITE-ProRule" id="PRU00042"/>
    </source>
</evidence>
<dbReference type="AlphaFoldDB" id="A0A2P4ZPR9"/>
<feature type="compositionally biased region" description="Low complexity" evidence="2">
    <location>
        <begin position="76"/>
        <end position="91"/>
    </location>
</feature>
<name>A0A2P4ZPR9_9HYPO</name>
<gene>
    <name evidence="4" type="ORF">TGAM01_v204740</name>
</gene>
<protein>
    <recommendedName>
        <fullName evidence="3">C2H2-type domain-containing protein</fullName>
    </recommendedName>
</protein>
<evidence type="ECO:0000259" key="3">
    <source>
        <dbReference type="PROSITE" id="PS50157"/>
    </source>
</evidence>
<keyword evidence="5" id="KW-1185">Reference proteome</keyword>
<organism evidence="4 5">
    <name type="scientific">Trichoderma gamsii</name>
    <dbReference type="NCBI Taxonomy" id="398673"/>
    <lineage>
        <taxon>Eukaryota</taxon>
        <taxon>Fungi</taxon>
        <taxon>Dikarya</taxon>
        <taxon>Ascomycota</taxon>
        <taxon>Pezizomycotina</taxon>
        <taxon>Sordariomycetes</taxon>
        <taxon>Hypocreomycetidae</taxon>
        <taxon>Hypocreales</taxon>
        <taxon>Hypocreaceae</taxon>
        <taxon>Trichoderma</taxon>
    </lineage>
</organism>
<accession>A0A2P4ZPR9</accession>
<keyword evidence="1" id="KW-0479">Metal-binding</keyword>
<keyword evidence="1" id="KW-0863">Zinc-finger</keyword>
<feature type="region of interest" description="Disordered" evidence="2">
    <location>
        <begin position="55"/>
        <end position="288"/>
    </location>
</feature>
<evidence type="ECO:0000313" key="5">
    <source>
        <dbReference type="Proteomes" id="UP000054821"/>
    </source>
</evidence>
<proteinExistence type="predicted"/>
<dbReference type="EMBL" id="JPDN02000014">
    <property type="protein sequence ID" value="PON26264.1"/>
    <property type="molecule type" value="Genomic_DNA"/>
</dbReference>
<feature type="compositionally biased region" description="Low complexity" evidence="2">
    <location>
        <begin position="189"/>
        <end position="207"/>
    </location>
</feature>
<dbReference type="GeneID" id="36347538"/>
<feature type="compositionally biased region" description="Low complexity" evidence="2">
    <location>
        <begin position="234"/>
        <end position="261"/>
    </location>
</feature>
<feature type="domain" description="C2H2-type" evidence="3">
    <location>
        <begin position="329"/>
        <end position="359"/>
    </location>
</feature>
<dbReference type="PROSITE" id="PS50157">
    <property type="entry name" value="ZINC_FINGER_C2H2_2"/>
    <property type="match status" value="1"/>
</dbReference>
<dbReference type="InterPro" id="IPR013087">
    <property type="entry name" value="Znf_C2H2_type"/>
</dbReference>
<evidence type="ECO:0000313" key="4">
    <source>
        <dbReference type="EMBL" id="PON26264.1"/>
    </source>
</evidence>
<dbReference type="GO" id="GO:0008270">
    <property type="term" value="F:zinc ion binding"/>
    <property type="evidence" value="ECO:0007669"/>
    <property type="project" value="UniProtKB-KW"/>
</dbReference>
<reference evidence="4 5" key="1">
    <citation type="journal article" date="2016" name="Genome Announc.">
        <title>Draft Whole-Genome Sequence of Trichoderma gamsii T6085, a Promising Biocontrol Agent of Fusarium Head Blight on Wheat.</title>
        <authorList>
            <person name="Baroncelli R."/>
            <person name="Zapparata A."/>
            <person name="Piaggeschi G."/>
            <person name="Sarrocco S."/>
            <person name="Vannacci G."/>
        </authorList>
    </citation>
    <scope>NUCLEOTIDE SEQUENCE [LARGE SCALE GENOMIC DNA]</scope>
    <source>
        <strain evidence="4 5">T6085</strain>
    </source>
</reference>
<dbReference type="Proteomes" id="UP000054821">
    <property type="component" value="Unassembled WGS sequence"/>
</dbReference>
<dbReference type="STRING" id="398673.A0A2P4ZPR9"/>
<comment type="caution">
    <text evidence="4">The sequence shown here is derived from an EMBL/GenBank/DDBJ whole genome shotgun (WGS) entry which is preliminary data.</text>
</comment>
<sequence>MPYEADVTSHLQHSSSTSLLQLSSFTAATPAIRPHAMDNIPAQRRRLMMDPTEFWSSQFGPLRPSTPGPSAGNGRSSSVDLDDPLLSASPSQVNASEKNGSRQPRHAVVLKSPKQSHQYSWSEGDGNGHGNRVSGPSQQSAPSLTSRAKKETPVPLPRQIVKIPPPEPVMRPSSTPRPMPTPTHLQRLPTKPFSPAFAAATSSKPAPKSTPVPLPKQLNGPSIPSSIPAPTVNATAITTASTSTPPPTAALSPTPASQPSAGRGRPKGWKPGMSYSSLRGPNSVAKPVRQAKAKTLALGPAKRRGRPPKAPSPLPWQVYRSLEKSFAAFLCEWGSCKAELHNLDTLRRHISMVHCRKRPFVCHWGKCAQDVNAVVFSDDELLQLHIEEAHLIPFSWHVGDGPQNDSSRWQLADEDEIPDFLKDEHGNQVTPSVRDQEVEDFATWKNNRQKLKDLLVRMNENLPSEESDSLPDDS</sequence>
<dbReference type="PROSITE" id="PS00028">
    <property type="entry name" value="ZINC_FINGER_C2H2_1"/>
    <property type="match status" value="1"/>
</dbReference>
<feature type="compositionally biased region" description="Polar residues" evidence="2">
    <location>
        <begin position="92"/>
        <end position="102"/>
    </location>
</feature>